<evidence type="ECO:0000313" key="5">
    <source>
        <dbReference type="Proteomes" id="UP000030752"/>
    </source>
</evidence>
<dbReference type="GO" id="GO:0016787">
    <property type="term" value="F:hydrolase activity"/>
    <property type="evidence" value="ECO:0007669"/>
    <property type="project" value="UniProtKB-KW"/>
</dbReference>
<feature type="domain" description="Isochorismatase-like" evidence="3">
    <location>
        <begin position="6"/>
        <end position="177"/>
    </location>
</feature>
<proteinExistence type="inferred from homology"/>
<dbReference type="Proteomes" id="UP000030752">
    <property type="component" value="Unassembled WGS sequence"/>
</dbReference>
<protein>
    <recommendedName>
        <fullName evidence="3">Isochorismatase-like domain-containing protein</fullName>
    </recommendedName>
</protein>
<dbReference type="InterPro" id="IPR050272">
    <property type="entry name" value="Isochorismatase-like_hydrls"/>
</dbReference>
<dbReference type="eggNOG" id="ENOG502SN0X">
    <property type="taxonomic scope" value="Eukaryota"/>
</dbReference>
<dbReference type="EMBL" id="KI635847">
    <property type="protein sequence ID" value="ETN43826.1"/>
    <property type="molecule type" value="Genomic_DNA"/>
</dbReference>
<keyword evidence="2" id="KW-0378">Hydrolase</keyword>
<evidence type="ECO:0000313" key="4">
    <source>
        <dbReference type="EMBL" id="ETN43826.1"/>
    </source>
</evidence>
<keyword evidence="5" id="KW-1185">Reference proteome</keyword>
<comment type="similarity">
    <text evidence="1">Belongs to the isochorismatase family.</text>
</comment>
<dbReference type="GeneID" id="19978489"/>
<evidence type="ECO:0000259" key="3">
    <source>
        <dbReference type="Pfam" id="PF00857"/>
    </source>
</evidence>
<reference evidence="4 5" key="1">
    <citation type="submission" date="2013-03" db="EMBL/GenBank/DDBJ databases">
        <title>The Genome Sequence of Phialophora europaea CBS 101466.</title>
        <authorList>
            <consortium name="The Broad Institute Genomics Platform"/>
            <person name="Cuomo C."/>
            <person name="de Hoog S."/>
            <person name="Gorbushina A."/>
            <person name="Walker B."/>
            <person name="Young S.K."/>
            <person name="Zeng Q."/>
            <person name="Gargeya S."/>
            <person name="Fitzgerald M."/>
            <person name="Haas B."/>
            <person name="Abouelleil A."/>
            <person name="Allen A.W."/>
            <person name="Alvarado L."/>
            <person name="Arachchi H.M."/>
            <person name="Berlin A.M."/>
            <person name="Chapman S.B."/>
            <person name="Gainer-Dewar J."/>
            <person name="Goldberg J."/>
            <person name="Griggs A."/>
            <person name="Gujja S."/>
            <person name="Hansen M."/>
            <person name="Howarth C."/>
            <person name="Imamovic A."/>
            <person name="Ireland A."/>
            <person name="Larimer J."/>
            <person name="McCowan C."/>
            <person name="Murphy C."/>
            <person name="Pearson M."/>
            <person name="Poon T.W."/>
            <person name="Priest M."/>
            <person name="Roberts A."/>
            <person name="Saif S."/>
            <person name="Shea T."/>
            <person name="Sisk P."/>
            <person name="Sykes S."/>
            <person name="Wortman J."/>
            <person name="Nusbaum C."/>
            <person name="Birren B."/>
        </authorList>
    </citation>
    <scope>NUCLEOTIDE SEQUENCE [LARGE SCALE GENOMIC DNA]</scope>
    <source>
        <strain evidence="4 5">CBS 101466</strain>
    </source>
</reference>
<dbReference type="Gene3D" id="3.40.50.850">
    <property type="entry name" value="Isochorismatase-like"/>
    <property type="match status" value="1"/>
</dbReference>
<sequence>MADRKALVLVDPLNDFLHDDGKLFPLLKESLTATAAIDHINEAVAGARAAGVPIYYGLHQQFREGNYDGWRHMRDVHVRGKDKHVFAGWGGEIFDGLEPELTNGDVVVSRHWNSSSFVNTDLDYQLRQREITHLVMAGMVANTCLEATARDATEKGYRVTFLKDTTASFSNKLKEAGEIVWPTLFEEVLTTKEWLVSIGQQPSNKL</sequence>
<dbReference type="SUPFAM" id="SSF52499">
    <property type="entry name" value="Isochorismatase-like hydrolases"/>
    <property type="match status" value="1"/>
</dbReference>
<dbReference type="CDD" id="cd00431">
    <property type="entry name" value="cysteine_hydrolases"/>
    <property type="match status" value="1"/>
</dbReference>
<dbReference type="HOGENOM" id="CLU_068979_8_2_1"/>
<dbReference type="Pfam" id="PF00857">
    <property type="entry name" value="Isochorismatase"/>
    <property type="match status" value="1"/>
</dbReference>
<dbReference type="InterPro" id="IPR000868">
    <property type="entry name" value="Isochorismatase-like_dom"/>
</dbReference>
<dbReference type="PANTHER" id="PTHR43540">
    <property type="entry name" value="PEROXYUREIDOACRYLATE/UREIDOACRYLATE AMIDOHYDROLASE-RELATED"/>
    <property type="match status" value="1"/>
</dbReference>
<evidence type="ECO:0000256" key="1">
    <source>
        <dbReference type="ARBA" id="ARBA00006336"/>
    </source>
</evidence>
<dbReference type="VEuPathDB" id="FungiDB:HMPREF1541_11150"/>
<accession>W2S562</accession>
<gene>
    <name evidence="4" type="ORF">HMPREF1541_11150</name>
</gene>
<dbReference type="InterPro" id="IPR036380">
    <property type="entry name" value="Isochorismatase-like_sf"/>
</dbReference>
<dbReference type="AlphaFoldDB" id="W2S562"/>
<dbReference type="RefSeq" id="XP_008714041.1">
    <property type="nucleotide sequence ID" value="XM_008715819.1"/>
</dbReference>
<dbReference type="STRING" id="1220924.W2S562"/>
<dbReference type="InParanoid" id="W2S562"/>
<dbReference type="PANTHER" id="PTHR43540:SF16">
    <property type="entry name" value="ISOCHORISMATASE-LIKE DOMAIN-CONTAINING PROTEIN"/>
    <property type="match status" value="1"/>
</dbReference>
<name>W2S562_CYPE1</name>
<evidence type="ECO:0000256" key="2">
    <source>
        <dbReference type="ARBA" id="ARBA00022801"/>
    </source>
</evidence>
<organism evidence="4 5">
    <name type="scientific">Cyphellophora europaea (strain CBS 101466)</name>
    <name type="common">Phialophora europaea</name>
    <dbReference type="NCBI Taxonomy" id="1220924"/>
    <lineage>
        <taxon>Eukaryota</taxon>
        <taxon>Fungi</taxon>
        <taxon>Dikarya</taxon>
        <taxon>Ascomycota</taxon>
        <taxon>Pezizomycotina</taxon>
        <taxon>Eurotiomycetes</taxon>
        <taxon>Chaetothyriomycetidae</taxon>
        <taxon>Chaetothyriales</taxon>
        <taxon>Cyphellophoraceae</taxon>
        <taxon>Cyphellophora</taxon>
    </lineage>
</organism>
<dbReference type="OrthoDB" id="167809at2759"/>